<dbReference type="Proteomes" id="UP001315860">
    <property type="component" value="Chromosome"/>
</dbReference>
<keyword evidence="2" id="KW-1185">Reference proteome</keyword>
<dbReference type="Pfam" id="PF02566">
    <property type="entry name" value="OsmC"/>
    <property type="match status" value="1"/>
</dbReference>
<reference evidence="1 2" key="1">
    <citation type="submission" date="2022-07" db="EMBL/GenBank/DDBJ databases">
        <title>Novel species in genus Aeromicrobium.</title>
        <authorList>
            <person name="Ye L."/>
        </authorList>
    </citation>
    <scope>NUCLEOTIDE SEQUENCE [LARGE SCALE GENOMIC DNA]</scope>
    <source>
        <strain evidence="2">zg-Y50</strain>
    </source>
</reference>
<dbReference type="InterPro" id="IPR036102">
    <property type="entry name" value="OsmC/Ohrsf"/>
</dbReference>
<evidence type="ECO:0000313" key="2">
    <source>
        <dbReference type="Proteomes" id="UP001315860"/>
    </source>
</evidence>
<dbReference type="RefSeq" id="WP_232419141.1">
    <property type="nucleotide sequence ID" value="NZ_CP101990.1"/>
</dbReference>
<gene>
    <name evidence="1" type="ORF">NP095_13680</name>
</gene>
<dbReference type="InterPro" id="IPR015946">
    <property type="entry name" value="KH_dom-like_a/b"/>
</dbReference>
<dbReference type="EMBL" id="CP101990">
    <property type="protein sequence ID" value="UUI68244.1"/>
    <property type="molecule type" value="Genomic_DNA"/>
</dbReference>
<name>A0ABY5KEJ1_9ACTN</name>
<organism evidence="1 2">
    <name type="scientific">Aeromicrobium duanguangcaii</name>
    <dbReference type="NCBI Taxonomy" id="2968086"/>
    <lineage>
        <taxon>Bacteria</taxon>
        <taxon>Bacillati</taxon>
        <taxon>Actinomycetota</taxon>
        <taxon>Actinomycetes</taxon>
        <taxon>Propionibacteriales</taxon>
        <taxon>Nocardioidaceae</taxon>
        <taxon>Aeromicrobium</taxon>
    </lineage>
</organism>
<evidence type="ECO:0000313" key="1">
    <source>
        <dbReference type="EMBL" id="UUI68244.1"/>
    </source>
</evidence>
<accession>A0ABY5KEJ1</accession>
<proteinExistence type="predicted"/>
<sequence>MRITATVENAPGSHEVTVTTDEWSTPLAIGARDEGGSAVNGGELLAAALATCFVNDLYREAASRGLRIDGVRVTVDSDWDGPGEPARRIAYAVHVDSPEDPEVVDALARETDGLAEVHGTVRGGMVVELADVQVGSR</sequence>
<dbReference type="SUPFAM" id="SSF82784">
    <property type="entry name" value="OsmC-like"/>
    <property type="match status" value="1"/>
</dbReference>
<dbReference type="InterPro" id="IPR003718">
    <property type="entry name" value="OsmC/Ohr_fam"/>
</dbReference>
<dbReference type="Gene3D" id="3.30.300.20">
    <property type="match status" value="1"/>
</dbReference>
<protein>
    <submittedName>
        <fullName evidence="1">OsmC family protein</fullName>
    </submittedName>
</protein>